<comment type="similarity">
    <text evidence="3">Belongs to the PMEI family.</text>
</comment>
<sequence length="178" mass="18878">MSPSSILVTTSAIVAIILVLHGADATVVTTCKAAAESDKRVDYDFCVLELGKHHESPDADIWGLAKVAALVGAANTGNVLVEIRARLAKPGTDAKTTTVLRQCLKLYDAADDAFLNAYERINDRNYAAGKEELGLAAPLALRCDDAFTKVASPSPLNQSSTYTTKISIVCIAITNLIK</sequence>
<dbReference type="Proteomes" id="UP000807115">
    <property type="component" value="Chromosome 4"/>
</dbReference>
<proteinExistence type="inferred from homology"/>
<protein>
    <recommendedName>
        <fullName evidence="5">Pectinesterase inhibitor domain-containing protein</fullName>
    </recommendedName>
</protein>
<keyword evidence="2" id="KW-1015">Disulfide bond</keyword>
<reference evidence="6" key="1">
    <citation type="journal article" date="2019" name="BMC Genomics">
        <title>A new reference genome for Sorghum bicolor reveals high levels of sequence similarity between sweet and grain genotypes: implications for the genetics of sugar metabolism.</title>
        <authorList>
            <person name="Cooper E.A."/>
            <person name="Brenton Z.W."/>
            <person name="Flinn B.S."/>
            <person name="Jenkins J."/>
            <person name="Shu S."/>
            <person name="Flowers D."/>
            <person name="Luo F."/>
            <person name="Wang Y."/>
            <person name="Xia P."/>
            <person name="Barry K."/>
            <person name="Daum C."/>
            <person name="Lipzen A."/>
            <person name="Yoshinaga Y."/>
            <person name="Schmutz J."/>
            <person name="Saski C."/>
            <person name="Vermerris W."/>
            <person name="Kresovich S."/>
        </authorList>
    </citation>
    <scope>NUCLEOTIDE SEQUENCE</scope>
</reference>
<feature type="domain" description="Pectinesterase inhibitor" evidence="5">
    <location>
        <begin position="26"/>
        <end position="173"/>
    </location>
</feature>
<evidence type="ECO:0000259" key="5">
    <source>
        <dbReference type="Pfam" id="PF04043"/>
    </source>
</evidence>
<dbReference type="GO" id="GO:0004857">
    <property type="term" value="F:enzyme inhibitor activity"/>
    <property type="evidence" value="ECO:0007669"/>
    <property type="project" value="InterPro"/>
</dbReference>
<evidence type="ECO:0000256" key="3">
    <source>
        <dbReference type="ARBA" id="ARBA00038471"/>
    </source>
</evidence>
<dbReference type="SUPFAM" id="SSF101148">
    <property type="entry name" value="Plant invertase/pectin methylesterase inhibitor"/>
    <property type="match status" value="1"/>
</dbReference>
<evidence type="ECO:0000256" key="1">
    <source>
        <dbReference type="ARBA" id="ARBA00022729"/>
    </source>
</evidence>
<dbReference type="NCBIfam" id="TIGR01614">
    <property type="entry name" value="PME_inhib"/>
    <property type="match status" value="1"/>
</dbReference>
<evidence type="ECO:0000256" key="4">
    <source>
        <dbReference type="SAM" id="SignalP"/>
    </source>
</evidence>
<dbReference type="Pfam" id="PF04043">
    <property type="entry name" value="PMEI"/>
    <property type="match status" value="1"/>
</dbReference>
<keyword evidence="1 4" id="KW-0732">Signal</keyword>
<evidence type="ECO:0000313" key="7">
    <source>
        <dbReference type="Proteomes" id="UP000807115"/>
    </source>
</evidence>
<dbReference type="InterPro" id="IPR006501">
    <property type="entry name" value="Pectinesterase_inhib_dom"/>
</dbReference>
<feature type="signal peptide" evidence="4">
    <location>
        <begin position="1"/>
        <end position="25"/>
    </location>
</feature>
<organism evidence="6 7">
    <name type="scientific">Sorghum bicolor</name>
    <name type="common">Sorghum</name>
    <name type="synonym">Sorghum vulgare</name>
    <dbReference type="NCBI Taxonomy" id="4558"/>
    <lineage>
        <taxon>Eukaryota</taxon>
        <taxon>Viridiplantae</taxon>
        <taxon>Streptophyta</taxon>
        <taxon>Embryophyta</taxon>
        <taxon>Tracheophyta</taxon>
        <taxon>Spermatophyta</taxon>
        <taxon>Magnoliopsida</taxon>
        <taxon>Liliopsida</taxon>
        <taxon>Poales</taxon>
        <taxon>Poaceae</taxon>
        <taxon>PACMAD clade</taxon>
        <taxon>Panicoideae</taxon>
        <taxon>Andropogonodae</taxon>
        <taxon>Andropogoneae</taxon>
        <taxon>Sorghinae</taxon>
        <taxon>Sorghum</taxon>
    </lineage>
</organism>
<evidence type="ECO:0000256" key="2">
    <source>
        <dbReference type="ARBA" id="ARBA00023157"/>
    </source>
</evidence>
<feature type="chain" id="PRO_5038001043" description="Pectinesterase inhibitor domain-containing protein" evidence="4">
    <location>
        <begin position="26"/>
        <end position="178"/>
    </location>
</feature>
<dbReference type="AlphaFoldDB" id="A0A921R5U5"/>
<comment type="caution">
    <text evidence="6">The sequence shown here is derived from an EMBL/GenBank/DDBJ whole genome shotgun (WGS) entry which is preliminary data.</text>
</comment>
<dbReference type="PANTHER" id="PTHR35357">
    <property type="entry name" value="OS02G0537100 PROTEIN"/>
    <property type="match status" value="1"/>
</dbReference>
<dbReference type="PANTHER" id="PTHR35357:SF13">
    <property type="entry name" value="OS02G0537100 PROTEIN"/>
    <property type="match status" value="1"/>
</dbReference>
<evidence type="ECO:0000313" key="6">
    <source>
        <dbReference type="EMBL" id="KAG0533287.1"/>
    </source>
</evidence>
<dbReference type="InterPro" id="IPR034088">
    <property type="entry name" value="Pla_a_1-like"/>
</dbReference>
<reference evidence="6" key="2">
    <citation type="submission" date="2020-10" db="EMBL/GenBank/DDBJ databases">
        <authorList>
            <person name="Cooper E.A."/>
            <person name="Brenton Z.W."/>
            <person name="Flinn B.S."/>
            <person name="Jenkins J."/>
            <person name="Shu S."/>
            <person name="Flowers D."/>
            <person name="Luo F."/>
            <person name="Wang Y."/>
            <person name="Xia P."/>
            <person name="Barry K."/>
            <person name="Daum C."/>
            <person name="Lipzen A."/>
            <person name="Yoshinaga Y."/>
            <person name="Schmutz J."/>
            <person name="Saski C."/>
            <person name="Vermerris W."/>
            <person name="Kresovich S."/>
        </authorList>
    </citation>
    <scope>NUCLEOTIDE SEQUENCE</scope>
</reference>
<gene>
    <name evidence="6" type="ORF">BDA96_04G180200</name>
</gene>
<name>A0A921R5U5_SORBI</name>
<dbReference type="CDD" id="cd15795">
    <property type="entry name" value="PMEI-Pla_a_1_like"/>
    <property type="match status" value="1"/>
</dbReference>
<dbReference type="EMBL" id="CM027683">
    <property type="protein sequence ID" value="KAG0533287.1"/>
    <property type="molecule type" value="Genomic_DNA"/>
</dbReference>
<dbReference type="Gene3D" id="1.20.140.40">
    <property type="entry name" value="Invertase/pectin methylesterase inhibitor family protein"/>
    <property type="match status" value="1"/>
</dbReference>
<accession>A0A921R5U5</accession>
<dbReference type="InterPro" id="IPR035513">
    <property type="entry name" value="Invertase/methylesterase_inhib"/>
</dbReference>